<feature type="compositionally biased region" description="Basic residues" evidence="4">
    <location>
        <begin position="84"/>
        <end position="95"/>
    </location>
</feature>
<feature type="region of interest" description="Disordered" evidence="4">
    <location>
        <begin position="1"/>
        <end position="57"/>
    </location>
</feature>
<dbReference type="InterPro" id="IPR052416">
    <property type="entry name" value="GTF3C_component"/>
</dbReference>
<dbReference type="PANTHER" id="PTHR15052">
    <property type="entry name" value="RNA POLYMERASE III TRANSCRIPTION INITIATION FACTOR COMPLEX SUBUNIT"/>
    <property type="match status" value="1"/>
</dbReference>
<name>A0A7G3ZI41_9SACH</name>
<evidence type="ECO:0000256" key="2">
    <source>
        <dbReference type="ARBA" id="ARBA00023163"/>
    </source>
</evidence>
<dbReference type="GO" id="GO:0000127">
    <property type="term" value="C:transcription factor TFIIIC complex"/>
    <property type="evidence" value="ECO:0007669"/>
    <property type="project" value="TreeGrafter"/>
</dbReference>
<dbReference type="RefSeq" id="XP_037139851.1">
    <property type="nucleotide sequence ID" value="XM_037283955.1"/>
</dbReference>
<dbReference type="OrthoDB" id="4703at2759"/>
<reference evidence="5 6" key="1">
    <citation type="submission" date="2020-06" db="EMBL/GenBank/DDBJ databases">
        <title>The yeast mating-type switching endonuclease HO is a domesticated member of an unorthodox homing genetic element family.</title>
        <authorList>
            <person name="Coughlan A.Y."/>
            <person name="Lombardi L."/>
            <person name="Braun-Galleani S."/>
            <person name="Martos A.R."/>
            <person name="Galeote V."/>
            <person name="Bigey F."/>
            <person name="Dequin S."/>
            <person name="Byrne K.P."/>
            <person name="Wolfe K.H."/>
        </authorList>
    </citation>
    <scope>NUCLEOTIDE SEQUENCE [LARGE SCALE GENOMIC DNA]</scope>
    <source>
        <strain evidence="5 6">CBS764</strain>
    </source>
</reference>
<keyword evidence="3" id="KW-0539">Nucleus</keyword>
<dbReference type="EMBL" id="CP059250">
    <property type="protein sequence ID" value="QLL33177.1"/>
    <property type="molecule type" value="Genomic_DNA"/>
</dbReference>
<sequence length="623" mass="69826">MIPVKRRRGRPRKNEMTKVDPSIAAAAIASAVDPAASKSRPARGPKKLESGDDYVQVNEEGDDEYIPAFEDLVVELDEPEIGNKARKSQGYKRTKTNGSRSNTPSSTLEEKGRVVRALKDLSSARDKIERIYGLNKQKLLNLAKVKEGFETCVFCFPPENLQSDSPYFVDLVPPCASADVYKALVGTNRTKCHHMGELEMAQMFQKRSKPLQVVIGEAEMSLGVDDKADFPVFQNDRRTGFLYNTGALITDIAWLKQEHEESQYLAVSLSQYMDRPSDEHLKMFETEGNVSCIEIYKLHPHTMVFTKLQTMIHTFGETWNLKWHEGCQNESSIGSLIFVCHDGSVKMLEVEHTQEFAVKLIDQPSLCIELPKVAITCYDFLSPTTIICGFKNGYVAEFDLSDPTTPSYYRKIHDSYVISIVVAYSEFENLLVSTVAVDGYFYVFDPKDIFTSKTTITRFRGTNIMPMAYIPQLYAIINSDGANSLKTVVPRAAFAIHSVCSLENSIVSIGTSRLHPLSLSGSSDGSVVIDNVARRLLTGIKNSAHTHTSLRLWKWEYSELEEKYRLNHAYETFKLSVNEVIALRIDPHGVNISCVKWCESTSSGQFYAFANNAGILTVEKLGT</sequence>
<dbReference type="Gene3D" id="2.130.10.10">
    <property type="entry name" value="YVTN repeat-like/Quinoprotein amine dehydrogenase"/>
    <property type="match status" value="1"/>
</dbReference>
<evidence type="ECO:0000313" key="5">
    <source>
        <dbReference type="EMBL" id="QLL33177.1"/>
    </source>
</evidence>
<keyword evidence="6" id="KW-1185">Reference proteome</keyword>
<dbReference type="SUPFAM" id="SSF50978">
    <property type="entry name" value="WD40 repeat-like"/>
    <property type="match status" value="1"/>
</dbReference>
<protein>
    <submittedName>
        <fullName evidence="5">Uncharacterized protein</fullName>
    </submittedName>
</protein>
<dbReference type="InterPro" id="IPR036322">
    <property type="entry name" value="WD40_repeat_dom_sf"/>
</dbReference>
<evidence type="ECO:0000256" key="1">
    <source>
        <dbReference type="ARBA" id="ARBA00004123"/>
    </source>
</evidence>
<feature type="compositionally biased region" description="Basic residues" evidence="4">
    <location>
        <begin position="1"/>
        <end position="11"/>
    </location>
</feature>
<accession>A0A7G3ZI41</accession>
<dbReference type="InterPro" id="IPR015943">
    <property type="entry name" value="WD40/YVTN_repeat-like_dom_sf"/>
</dbReference>
<evidence type="ECO:0000256" key="4">
    <source>
        <dbReference type="SAM" id="MobiDB-lite"/>
    </source>
</evidence>
<evidence type="ECO:0000256" key="3">
    <source>
        <dbReference type="ARBA" id="ARBA00023242"/>
    </source>
</evidence>
<comment type="subcellular location">
    <subcellularLocation>
        <location evidence="1">Nucleus</location>
    </subcellularLocation>
</comment>
<gene>
    <name evidence="5" type="ORF">HG536_0E00880</name>
</gene>
<dbReference type="AlphaFoldDB" id="A0A7G3ZI41"/>
<dbReference type="GO" id="GO:0005634">
    <property type="term" value="C:nucleus"/>
    <property type="evidence" value="ECO:0007669"/>
    <property type="project" value="UniProtKB-SubCell"/>
</dbReference>
<dbReference type="KEGG" id="tgb:HG536_0E00880"/>
<feature type="region of interest" description="Disordered" evidence="4">
    <location>
        <begin position="83"/>
        <end position="109"/>
    </location>
</feature>
<dbReference type="GO" id="GO:0006383">
    <property type="term" value="P:transcription by RNA polymerase III"/>
    <property type="evidence" value="ECO:0007669"/>
    <property type="project" value="TreeGrafter"/>
</dbReference>
<organism evidence="5 6">
    <name type="scientific">Torulaspora globosa</name>
    <dbReference type="NCBI Taxonomy" id="48254"/>
    <lineage>
        <taxon>Eukaryota</taxon>
        <taxon>Fungi</taxon>
        <taxon>Dikarya</taxon>
        <taxon>Ascomycota</taxon>
        <taxon>Saccharomycotina</taxon>
        <taxon>Saccharomycetes</taxon>
        <taxon>Saccharomycetales</taxon>
        <taxon>Saccharomycetaceae</taxon>
        <taxon>Torulaspora</taxon>
    </lineage>
</organism>
<evidence type="ECO:0000313" key="6">
    <source>
        <dbReference type="Proteomes" id="UP000515788"/>
    </source>
</evidence>
<proteinExistence type="predicted"/>
<feature type="compositionally biased region" description="Polar residues" evidence="4">
    <location>
        <begin position="96"/>
        <end position="107"/>
    </location>
</feature>
<dbReference type="GeneID" id="59326373"/>
<dbReference type="PANTHER" id="PTHR15052:SF2">
    <property type="entry name" value="GENERAL TRANSCRIPTION FACTOR 3C POLYPEPTIDE 2"/>
    <property type="match status" value="1"/>
</dbReference>
<feature type="compositionally biased region" description="Low complexity" evidence="4">
    <location>
        <begin position="19"/>
        <end position="36"/>
    </location>
</feature>
<dbReference type="Proteomes" id="UP000515788">
    <property type="component" value="Chromosome 5"/>
</dbReference>
<keyword evidence="2" id="KW-0804">Transcription</keyword>